<evidence type="ECO:0000313" key="2">
    <source>
        <dbReference type="Proteomes" id="UP001246372"/>
    </source>
</evidence>
<name>A0ABU3P715_9BURK</name>
<keyword evidence="2" id="KW-1185">Reference proteome</keyword>
<gene>
    <name evidence="1" type="ORF">RQP53_03485</name>
</gene>
<dbReference type="Pfam" id="PF20137">
    <property type="entry name" value="BubE"/>
    <property type="match status" value="1"/>
</dbReference>
<sequence>MALISTILRDGTDGRLTWWCPGCDGPHTIQTGEGPGPRWGWNKDAESPTFTPSVLVTWSEPANLHDPEAMQRDLADVQRRRDSGEQGVKVPLAAKVCHSFVVEGRMQMLGDCTHALAGQTVPIPAWPVDDWRDA</sequence>
<accession>A0ABU3P715</accession>
<dbReference type="InterPro" id="IPR045384">
    <property type="entry name" value="DUF6527"/>
</dbReference>
<dbReference type="Proteomes" id="UP001246372">
    <property type="component" value="Unassembled WGS sequence"/>
</dbReference>
<dbReference type="EMBL" id="JAVXZY010000001">
    <property type="protein sequence ID" value="MDT8998335.1"/>
    <property type="molecule type" value="Genomic_DNA"/>
</dbReference>
<organism evidence="1 2">
    <name type="scientific">Roseateles aquae</name>
    <dbReference type="NCBI Taxonomy" id="3077235"/>
    <lineage>
        <taxon>Bacteria</taxon>
        <taxon>Pseudomonadati</taxon>
        <taxon>Pseudomonadota</taxon>
        <taxon>Betaproteobacteria</taxon>
        <taxon>Burkholderiales</taxon>
        <taxon>Sphaerotilaceae</taxon>
        <taxon>Roseateles</taxon>
    </lineage>
</organism>
<protein>
    <submittedName>
        <fullName evidence="1">DUF6527 family protein</fullName>
    </submittedName>
</protein>
<comment type="caution">
    <text evidence="1">The sequence shown here is derived from an EMBL/GenBank/DDBJ whole genome shotgun (WGS) entry which is preliminary data.</text>
</comment>
<reference evidence="1" key="1">
    <citation type="submission" date="2023-09" db="EMBL/GenBank/DDBJ databases">
        <title>Paucibacter sp. APW11 Genome sequencing and assembly.</title>
        <authorList>
            <person name="Kim I."/>
        </authorList>
    </citation>
    <scope>NUCLEOTIDE SEQUENCE</scope>
    <source>
        <strain evidence="1">APW11</strain>
    </source>
</reference>
<proteinExistence type="predicted"/>
<dbReference type="RefSeq" id="WP_315648648.1">
    <property type="nucleotide sequence ID" value="NZ_JAVXZY010000001.1"/>
</dbReference>
<evidence type="ECO:0000313" key="1">
    <source>
        <dbReference type="EMBL" id="MDT8998335.1"/>
    </source>
</evidence>